<protein>
    <submittedName>
        <fullName evidence="1">Uncharacterized protein</fullName>
    </submittedName>
</protein>
<name>A0A2P2QWX3_RHIMU</name>
<proteinExistence type="predicted"/>
<organism evidence="1">
    <name type="scientific">Rhizophora mucronata</name>
    <name type="common">Asiatic mangrove</name>
    <dbReference type="NCBI Taxonomy" id="61149"/>
    <lineage>
        <taxon>Eukaryota</taxon>
        <taxon>Viridiplantae</taxon>
        <taxon>Streptophyta</taxon>
        <taxon>Embryophyta</taxon>
        <taxon>Tracheophyta</taxon>
        <taxon>Spermatophyta</taxon>
        <taxon>Magnoliopsida</taxon>
        <taxon>eudicotyledons</taxon>
        <taxon>Gunneridae</taxon>
        <taxon>Pentapetalae</taxon>
        <taxon>rosids</taxon>
        <taxon>fabids</taxon>
        <taxon>Malpighiales</taxon>
        <taxon>Rhizophoraceae</taxon>
        <taxon>Rhizophora</taxon>
    </lineage>
</organism>
<evidence type="ECO:0000313" key="1">
    <source>
        <dbReference type="EMBL" id="MBX71502.1"/>
    </source>
</evidence>
<dbReference type="EMBL" id="GGEC01091018">
    <property type="protein sequence ID" value="MBX71502.1"/>
    <property type="molecule type" value="Transcribed_RNA"/>
</dbReference>
<reference evidence="1" key="1">
    <citation type="submission" date="2018-02" db="EMBL/GenBank/DDBJ databases">
        <title>Rhizophora mucronata_Transcriptome.</title>
        <authorList>
            <person name="Meera S.P."/>
            <person name="Sreeshan A."/>
            <person name="Augustine A."/>
        </authorList>
    </citation>
    <scope>NUCLEOTIDE SEQUENCE</scope>
    <source>
        <tissue evidence="1">Leaf</tissue>
    </source>
</reference>
<sequence>MKTDPNTELAFTGLHDLSSGKTFMHTDDMNMTNDYSK</sequence>
<dbReference type="AlphaFoldDB" id="A0A2P2QWX3"/>
<accession>A0A2P2QWX3</accession>